<keyword evidence="5" id="KW-0812">Transmembrane</keyword>
<dbReference type="PANTHER" id="PTHR10802">
    <property type="entry name" value="MITOCHONDRIAL IMPORT RECEPTOR SUBUNIT TOM40"/>
    <property type="match status" value="1"/>
</dbReference>
<evidence type="ECO:0000256" key="12">
    <source>
        <dbReference type="ARBA" id="ARBA00053390"/>
    </source>
</evidence>
<dbReference type="InterPro" id="IPR037930">
    <property type="entry name" value="Tom40"/>
</dbReference>
<evidence type="ECO:0000256" key="7">
    <source>
        <dbReference type="ARBA" id="ARBA00022927"/>
    </source>
</evidence>
<evidence type="ECO:0000256" key="5">
    <source>
        <dbReference type="ARBA" id="ARBA00022692"/>
    </source>
</evidence>
<keyword evidence="6" id="KW-1000">Mitochondrion outer membrane</keyword>
<dbReference type="GO" id="GO:0046930">
    <property type="term" value="C:pore complex"/>
    <property type="evidence" value="ECO:0007669"/>
    <property type="project" value="UniProtKB-KW"/>
</dbReference>
<accession>A0A2T0FJR2</accession>
<dbReference type="EMBL" id="NDIQ01000021">
    <property type="protein sequence ID" value="PRT55205.1"/>
    <property type="molecule type" value="Genomic_DNA"/>
</dbReference>
<evidence type="ECO:0000313" key="15">
    <source>
        <dbReference type="Proteomes" id="UP000238350"/>
    </source>
</evidence>
<organism evidence="14 15">
    <name type="scientific">Wickerhamiella sorbophila</name>
    <dbReference type="NCBI Taxonomy" id="45607"/>
    <lineage>
        <taxon>Eukaryota</taxon>
        <taxon>Fungi</taxon>
        <taxon>Dikarya</taxon>
        <taxon>Ascomycota</taxon>
        <taxon>Saccharomycotina</taxon>
        <taxon>Dipodascomycetes</taxon>
        <taxon>Dipodascales</taxon>
        <taxon>Trichomonascaceae</taxon>
        <taxon>Wickerhamiella</taxon>
    </lineage>
</organism>
<keyword evidence="10" id="KW-0496">Mitochondrion</keyword>
<proteinExistence type="inferred from homology"/>
<dbReference type="Pfam" id="PF01459">
    <property type="entry name" value="Porin_3"/>
    <property type="match status" value="1"/>
</dbReference>
<dbReference type="FunFam" id="2.40.160.10:FF:000009">
    <property type="entry name" value="Mitochondrial import receptor subunit TOM40"/>
    <property type="match status" value="1"/>
</dbReference>
<dbReference type="RefSeq" id="XP_024665150.1">
    <property type="nucleotide sequence ID" value="XM_024809382.1"/>
</dbReference>
<dbReference type="GO" id="GO:0006811">
    <property type="term" value="P:monoatomic ion transport"/>
    <property type="evidence" value="ECO:0007669"/>
    <property type="project" value="UniProtKB-KW"/>
</dbReference>
<sequence length="361" mass="39138">MSVPTLNEIAQIPELPPSAPAIWANPVLTYVNSMYQSVSQRRSALGLPSPGTIENINKEVSKDVFLTPYFFTGLRADVSKSFSMNPAFQVSHSLSMGSPVLPSYAFAAFYATDNAFLHGNFEGDKSLSGRAQFGWNPANTSKANFQIAPGQPAMLQLEHDFLGSDFSLNFKALNPSLLSGSFTGVLVGSLFQSLTSHLSLGLEAMYSSQSSLYPPDAAVSYYARYATPNWIASAQVQATGSITASFWRKVADKVEAGIESTVGVNAQQAMMMGTPPTLEGVTTIGAKYEFRQSMFRGQVDSNGKVSCLVERRVLPVVSLTFAGELDQFKNQARVGLGLQLEAGGEEVFEQQQMMEQQQQML</sequence>
<evidence type="ECO:0000256" key="9">
    <source>
        <dbReference type="ARBA" id="ARBA00023114"/>
    </source>
</evidence>
<dbReference type="InterPro" id="IPR027246">
    <property type="entry name" value="Porin_Euk/Tom40"/>
</dbReference>
<dbReference type="InterPro" id="IPR023614">
    <property type="entry name" value="Porin_dom_sf"/>
</dbReference>
<dbReference type="OrthoDB" id="19656at2759"/>
<dbReference type="Gene3D" id="2.40.160.10">
    <property type="entry name" value="Porin"/>
    <property type="match status" value="1"/>
</dbReference>
<evidence type="ECO:0000256" key="13">
    <source>
        <dbReference type="ARBA" id="ARBA00078731"/>
    </source>
</evidence>
<dbReference type="GeneID" id="36516573"/>
<keyword evidence="3" id="KW-0813">Transport</keyword>
<evidence type="ECO:0000256" key="4">
    <source>
        <dbReference type="ARBA" id="ARBA00022452"/>
    </source>
</evidence>
<keyword evidence="7" id="KW-0653">Protein transport</keyword>
<name>A0A2T0FJR2_9ASCO</name>
<evidence type="ECO:0000313" key="14">
    <source>
        <dbReference type="EMBL" id="PRT55205.1"/>
    </source>
</evidence>
<keyword evidence="15" id="KW-1185">Reference proteome</keyword>
<dbReference type="CDD" id="cd07305">
    <property type="entry name" value="Porin3_Tom40"/>
    <property type="match status" value="1"/>
</dbReference>
<dbReference type="GO" id="GO:0015288">
    <property type="term" value="F:porin activity"/>
    <property type="evidence" value="ECO:0007669"/>
    <property type="project" value="UniProtKB-KW"/>
</dbReference>
<evidence type="ECO:0000256" key="8">
    <source>
        <dbReference type="ARBA" id="ARBA00023065"/>
    </source>
</evidence>
<comment type="similarity">
    <text evidence="2">Belongs to the Tom40 family.</text>
</comment>
<reference evidence="14 15" key="1">
    <citation type="submission" date="2017-04" db="EMBL/GenBank/DDBJ databases">
        <title>Genome sequencing of [Candida] sorbophila.</title>
        <authorList>
            <person name="Ahn J.O."/>
        </authorList>
    </citation>
    <scope>NUCLEOTIDE SEQUENCE [LARGE SCALE GENOMIC DNA]</scope>
    <source>
        <strain evidence="14 15">DS02</strain>
    </source>
</reference>
<dbReference type="Proteomes" id="UP000238350">
    <property type="component" value="Unassembled WGS sequence"/>
</dbReference>
<keyword evidence="4" id="KW-1134">Transmembrane beta strand</keyword>
<evidence type="ECO:0000256" key="11">
    <source>
        <dbReference type="ARBA" id="ARBA00023136"/>
    </source>
</evidence>
<gene>
    <name evidence="14" type="ORF">B9G98_02825</name>
</gene>
<dbReference type="GO" id="GO:0030150">
    <property type="term" value="P:protein import into mitochondrial matrix"/>
    <property type="evidence" value="ECO:0007669"/>
    <property type="project" value="InterPro"/>
</dbReference>
<dbReference type="GO" id="GO:0008320">
    <property type="term" value="F:protein transmembrane transporter activity"/>
    <property type="evidence" value="ECO:0007669"/>
    <property type="project" value="InterPro"/>
</dbReference>
<keyword evidence="8" id="KW-0406">Ion transport</keyword>
<dbReference type="GO" id="GO:0005741">
    <property type="term" value="C:mitochondrial outer membrane"/>
    <property type="evidence" value="ECO:0007669"/>
    <property type="project" value="UniProtKB-SubCell"/>
</dbReference>
<evidence type="ECO:0000256" key="1">
    <source>
        <dbReference type="ARBA" id="ARBA00004374"/>
    </source>
</evidence>
<keyword evidence="14" id="KW-0675">Receptor</keyword>
<keyword evidence="9" id="KW-0626">Porin</keyword>
<evidence type="ECO:0000256" key="6">
    <source>
        <dbReference type="ARBA" id="ARBA00022787"/>
    </source>
</evidence>
<evidence type="ECO:0000256" key="3">
    <source>
        <dbReference type="ARBA" id="ARBA00022448"/>
    </source>
</evidence>
<dbReference type="AlphaFoldDB" id="A0A2T0FJR2"/>
<comment type="caution">
    <text evidence="14">The sequence shown here is derived from an EMBL/GenBank/DDBJ whole genome shotgun (WGS) entry which is preliminary data.</text>
</comment>
<comment type="function">
    <text evidence="12">Channel-forming protein essential for import of protein precursors into mitochondria.</text>
</comment>
<dbReference type="STRING" id="45607.A0A2T0FJR2"/>
<comment type="subcellular location">
    <subcellularLocation>
        <location evidence="1">Mitochondrion outer membrane</location>
        <topology evidence="1">Multi-pass membrane protein</topology>
    </subcellularLocation>
</comment>
<keyword evidence="11" id="KW-0472">Membrane</keyword>
<protein>
    <recommendedName>
        <fullName evidence="13">Translocase of outer membrane 40 kDa subunit</fullName>
    </recommendedName>
</protein>
<evidence type="ECO:0000256" key="10">
    <source>
        <dbReference type="ARBA" id="ARBA00023128"/>
    </source>
</evidence>
<evidence type="ECO:0000256" key="2">
    <source>
        <dbReference type="ARBA" id="ARBA00010510"/>
    </source>
</evidence>